<dbReference type="SUPFAM" id="SSF46689">
    <property type="entry name" value="Homeodomain-like"/>
    <property type="match status" value="1"/>
</dbReference>
<dbReference type="AlphaFoldDB" id="A0A9X3RB05"/>
<dbReference type="Proteomes" id="UP001152172">
    <property type="component" value="Unassembled WGS sequence"/>
</dbReference>
<dbReference type="InterPro" id="IPR023772">
    <property type="entry name" value="DNA-bd_HTH_TetR-type_CS"/>
</dbReference>
<dbReference type="InterPro" id="IPR009057">
    <property type="entry name" value="Homeodomain-like_sf"/>
</dbReference>
<evidence type="ECO:0000259" key="5">
    <source>
        <dbReference type="PROSITE" id="PS50977"/>
    </source>
</evidence>
<keyword evidence="7" id="KW-1185">Reference proteome</keyword>
<name>A0A9X3RB05_9BACI</name>
<keyword evidence="2 3" id="KW-0238">DNA-binding</keyword>
<proteinExistence type="predicted"/>
<dbReference type="InterPro" id="IPR001647">
    <property type="entry name" value="HTH_TetR"/>
</dbReference>
<dbReference type="InterPro" id="IPR050624">
    <property type="entry name" value="HTH-type_Tx_Regulator"/>
</dbReference>
<keyword evidence="1" id="KW-0678">Repressor</keyword>
<dbReference type="Gene3D" id="1.10.357.10">
    <property type="entry name" value="Tetracycline Repressor, domain 2"/>
    <property type="match status" value="1"/>
</dbReference>
<accession>A0A9X3RB05</accession>
<feature type="coiled-coil region" evidence="4">
    <location>
        <begin position="216"/>
        <end position="250"/>
    </location>
</feature>
<protein>
    <submittedName>
        <fullName evidence="6">TetR family transcriptional regulator</fullName>
    </submittedName>
</protein>
<sequence length="293" mass="34081">MNKRKKAVVDHAISLFVEQGIANTSIQDILERASISKGTFYNYFSSKNDCVEAILEQARYDATLMRSGQMLGKDARDLDVLVEQITVLLLINQSRGLDIIYEEILHSGDKELKKLVLKSRVIELQWLGQRFIEVFGEEIRSHSFEAAVIYYGMLQHLTFTGRLMNQQEFKFEIVIKNALRYIEKIVEMLMHEQTSVLNTDDLHKFISSFVAIELTRKEVVEQLEQFKNSNDFTKNQQEIMEAVAQELEQQPIRNIVLESLLRTMTNEFSDSEMIQVVKEITSGLWYLMKQQKL</sequence>
<dbReference type="PROSITE" id="PS01081">
    <property type="entry name" value="HTH_TETR_1"/>
    <property type="match status" value="1"/>
</dbReference>
<keyword evidence="4" id="KW-0175">Coiled coil</keyword>
<dbReference type="RefSeq" id="WP_269923071.1">
    <property type="nucleotide sequence ID" value="NZ_JAMKBI010000015.1"/>
</dbReference>
<organism evidence="6 7">
    <name type="scientific">Psychrobacillus psychrodurans</name>
    <dbReference type="NCBI Taxonomy" id="126157"/>
    <lineage>
        <taxon>Bacteria</taxon>
        <taxon>Bacillati</taxon>
        <taxon>Bacillota</taxon>
        <taxon>Bacilli</taxon>
        <taxon>Bacillales</taxon>
        <taxon>Bacillaceae</taxon>
        <taxon>Psychrobacillus</taxon>
    </lineage>
</organism>
<evidence type="ECO:0000256" key="3">
    <source>
        <dbReference type="PROSITE-ProRule" id="PRU00335"/>
    </source>
</evidence>
<dbReference type="Pfam" id="PF00440">
    <property type="entry name" value="TetR_N"/>
    <property type="match status" value="1"/>
</dbReference>
<evidence type="ECO:0000256" key="1">
    <source>
        <dbReference type="ARBA" id="ARBA00022491"/>
    </source>
</evidence>
<dbReference type="GO" id="GO:0003677">
    <property type="term" value="F:DNA binding"/>
    <property type="evidence" value="ECO:0007669"/>
    <property type="project" value="UniProtKB-UniRule"/>
</dbReference>
<dbReference type="PANTHER" id="PTHR43479:SF11">
    <property type="entry name" value="ACREF_ENVCD OPERON REPRESSOR-RELATED"/>
    <property type="match status" value="1"/>
</dbReference>
<reference evidence="6" key="1">
    <citation type="submission" date="2022-05" db="EMBL/GenBank/DDBJ databases">
        <authorList>
            <person name="Colautti A."/>
            <person name="Iacumin L."/>
        </authorList>
    </citation>
    <scope>NUCLEOTIDE SEQUENCE</scope>
    <source>
        <strain evidence="6">DSM 30747</strain>
    </source>
</reference>
<gene>
    <name evidence="6" type="ORF">M9R61_17225</name>
</gene>
<comment type="caution">
    <text evidence="6">The sequence shown here is derived from an EMBL/GenBank/DDBJ whole genome shotgun (WGS) entry which is preliminary data.</text>
</comment>
<evidence type="ECO:0000313" key="6">
    <source>
        <dbReference type="EMBL" id="MCZ8535050.1"/>
    </source>
</evidence>
<feature type="DNA-binding region" description="H-T-H motif" evidence="3">
    <location>
        <begin position="25"/>
        <end position="44"/>
    </location>
</feature>
<dbReference type="EMBL" id="JAMKBI010000015">
    <property type="protein sequence ID" value="MCZ8535050.1"/>
    <property type="molecule type" value="Genomic_DNA"/>
</dbReference>
<evidence type="ECO:0000256" key="2">
    <source>
        <dbReference type="ARBA" id="ARBA00023125"/>
    </source>
</evidence>
<dbReference type="PRINTS" id="PR00455">
    <property type="entry name" value="HTHTETR"/>
</dbReference>
<evidence type="ECO:0000313" key="7">
    <source>
        <dbReference type="Proteomes" id="UP001152172"/>
    </source>
</evidence>
<dbReference type="PANTHER" id="PTHR43479">
    <property type="entry name" value="ACREF/ENVCD OPERON REPRESSOR-RELATED"/>
    <property type="match status" value="1"/>
</dbReference>
<feature type="domain" description="HTH tetR-type" evidence="5">
    <location>
        <begin position="2"/>
        <end position="62"/>
    </location>
</feature>
<evidence type="ECO:0000256" key="4">
    <source>
        <dbReference type="SAM" id="Coils"/>
    </source>
</evidence>
<dbReference type="PROSITE" id="PS50977">
    <property type="entry name" value="HTH_TETR_2"/>
    <property type="match status" value="1"/>
</dbReference>